<dbReference type="GO" id="GO:0030246">
    <property type="term" value="F:carbohydrate binding"/>
    <property type="evidence" value="ECO:0007669"/>
    <property type="project" value="UniProtKB-ARBA"/>
</dbReference>
<dbReference type="PANTHER" id="PTHR46847">
    <property type="entry name" value="D-ALLOSE-BINDING PERIPLASMIC PROTEIN-RELATED"/>
    <property type="match status" value="1"/>
</dbReference>
<evidence type="ECO:0000313" key="5">
    <source>
        <dbReference type="EMBL" id="SED53364.1"/>
    </source>
</evidence>
<feature type="domain" description="Periplasmic binding protein" evidence="4">
    <location>
        <begin position="48"/>
        <end position="297"/>
    </location>
</feature>
<dbReference type="Gene3D" id="3.40.50.2300">
    <property type="match status" value="2"/>
</dbReference>
<dbReference type="SUPFAM" id="SSF53822">
    <property type="entry name" value="Periplasmic binding protein-like I"/>
    <property type="match status" value="1"/>
</dbReference>
<comment type="similarity">
    <text evidence="2">Belongs to the bacterial solute-binding protein 2 family.</text>
</comment>
<sequence>MSVLDRTCPPAKTASKIAVALGTAVIAAGTMTACTSGAGAGDDGKTTIGVTLNAASNPFFLAEGQAIEEAAAEKRVEVSVQYANADVAVQSDQIDTFIRQKVDSIIVDAVDSDGVGPALLRATQANIPVVAVDVTAIGADATVTSDNVQAGREACTYLVEQLGGSGKVAIVDGAAVSAIADRMQGCREAFDAHPGIEVAATQRADLTRDKAMNVASTILTANPDVDGFFGVNDPTAIGISLAAQQKGTDVKVVGVDGAKQLTDLLGKSSIIATSGQDPAQLGRSGLDIAVRLAGGEKVDSAPTLIPTVLVTADTITAYKTWG</sequence>
<organism evidence="5 6">
    <name type="scientific">Rhodococcus koreensis</name>
    <dbReference type="NCBI Taxonomy" id="99653"/>
    <lineage>
        <taxon>Bacteria</taxon>
        <taxon>Bacillati</taxon>
        <taxon>Actinomycetota</taxon>
        <taxon>Actinomycetes</taxon>
        <taxon>Mycobacteriales</taxon>
        <taxon>Nocardiaceae</taxon>
        <taxon>Rhodococcus</taxon>
    </lineage>
</organism>
<keyword evidence="3" id="KW-0732">Signal</keyword>
<comment type="subcellular location">
    <subcellularLocation>
        <location evidence="1">Cell envelope</location>
    </subcellularLocation>
</comment>
<gene>
    <name evidence="5" type="ORF">SAMN04490239_8668</name>
</gene>
<dbReference type="EMBL" id="FNSV01000005">
    <property type="protein sequence ID" value="SED53364.1"/>
    <property type="molecule type" value="Genomic_DNA"/>
</dbReference>
<dbReference type="PANTHER" id="PTHR46847:SF2">
    <property type="entry name" value="ABC TRANSPORTER SUGAR-BINDING PROTEIN"/>
    <property type="match status" value="1"/>
</dbReference>
<dbReference type="PROSITE" id="PS51257">
    <property type="entry name" value="PROKAR_LIPOPROTEIN"/>
    <property type="match status" value="1"/>
</dbReference>
<dbReference type="AlphaFoldDB" id="A0A1H5BH59"/>
<evidence type="ECO:0000256" key="2">
    <source>
        <dbReference type="ARBA" id="ARBA00007639"/>
    </source>
</evidence>
<dbReference type="InterPro" id="IPR028082">
    <property type="entry name" value="Peripla_BP_I"/>
</dbReference>
<reference evidence="6" key="1">
    <citation type="submission" date="2016-10" db="EMBL/GenBank/DDBJ databases">
        <authorList>
            <person name="Varghese N."/>
            <person name="Submissions S."/>
        </authorList>
    </citation>
    <scope>NUCLEOTIDE SEQUENCE [LARGE SCALE GENOMIC DNA]</scope>
    <source>
        <strain evidence="6">DSM 44498</strain>
    </source>
</reference>
<accession>A0A1H5BH59</accession>
<evidence type="ECO:0000256" key="1">
    <source>
        <dbReference type="ARBA" id="ARBA00004196"/>
    </source>
</evidence>
<proteinExistence type="inferred from homology"/>
<name>A0A1H5BH59_9NOCA</name>
<evidence type="ECO:0000259" key="4">
    <source>
        <dbReference type="Pfam" id="PF13407"/>
    </source>
</evidence>
<keyword evidence="6" id="KW-1185">Reference proteome</keyword>
<dbReference type="Pfam" id="PF13407">
    <property type="entry name" value="Peripla_BP_4"/>
    <property type="match status" value="1"/>
</dbReference>
<dbReference type="InterPro" id="IPR025997">
    <property type="entry name" value="SBP_2_dom"/>
</dbReference>
<dbReference type="Proteomes" id="UP000183561">
    <property type="component" value="Unassembled WGS sequence"/>
</dbReference>
<dbReference type="GO" id="GO:0030313">
    <property type="term" value="C:cell envelope"/>
    <property type="evidence" value="ECO:0007669"/>
    <property type="project" value="UniProtKB-SubCell"/>
</dbReference>
<dbReference type="OrthoDB" id="9813037at2"/>
<evidence type="ECO:0000256" key="3">
    <source>
        <dbReference type="ARBA" id="ARBA00022729"/>
    </source>
</evidence>
<protein>
    <submittedName>
        <fullName evidence="5">Monosaccharide ABC transporter substrate-binding protein, CUT2 family</fullName>
    </submittedName>
</protein>
<evidence type="ECO:0000313" key="6">
    <source>
        <dbReference type="Proteomes" id="UP000183561"/>
    </source>
</evidence>